<keyword evidence="8" id="KW-0805">Transcription regulation</keyword>
<evidence type="ECO:0000256" key="9">
    <source>
        <dbReference type="ARBA" id="ARBA00023163"/>
    </source>
</evidence>
<proteinExistence type="inferred from homology"/>
<comment type="function">
    <text evidence="11">Recruits TFIIH to the initiation complex and stimulates the RNA polymerase II C-terminal domain kinase and DNA-dependent ATPase activities of TFIIH. Both TFIIH and TFIIE are required for promoter clearance by RNA polymerase.</text>
</comment>
<dbReference type="InterPro" id="IPR002853">
    <property type="entry name" value="TFIIE_asu"/>
</dbReference>
<evidence type="ECO:0000256" key="5">
    <source>
        <dbReference type="ARBA" id="ARBA00022771"/>
    </source>
</evidence>
<evidence type="ECO:0000256" key="15">
    <source>
        <dbReference type="SAM" id="MobiDB-lite"/>
    </source>
</evidence>
<feature type="non-terminal residue" evidence="17">
    <location>
        <position position="1"/>
    </location>
</feature>
<evidence type="ECO:0000259" key="16">
    <source>
        <dbReference type="PROSITE" id="PS51344"/>
    </source>
</evidence>
<evidence type="ECO:0000256" key="7">
    <source>
        <dbReference type="ARBA" id="ARBA00022990"/>
    </source>
</evidence>
<dbReference type="InterPro" id="IPR013083">
    <property type="entry name" value="Znf_RING/FYVE/PHD"/>
</dbReference>
<keyword evidence="4" id="KW-0479">Metal-binding</keyword>
<dbReference type="GO" id="GO:0005673">
    <property type="term" value="C:transcription factor TFIIE complex"/>
    <property type="evidence" value="ECO:0007669"/>
    <property type="project" value="TreeGrafter"/>
</dbReference>
<dbReference type="Pfam" id="PF02002">
    <property type="entry name" value="TFIIE_alpha"/>
    <property type="match status" value="1"/>
</dbReference>
<dbReference type="Pfam" id="PF11521">
    <property type="entry name" value="TFIIE-A_C"/>
    <property type="match status" value="1"/>
</dbReference>
<evidence type="ECO:0000256" key="12">
    <source>
        <dbReference type="ARBA" id="ARBA00065242"/>
    </source>
</evidence>
<dbReference type="PANTHER" id="PTHR13097:SF10">
    <property type="entry name" value="HTH TFE_IIEALPHA-TYPE DOMAIN-CONTAINING PROTEIN"/>
    <property type="match status" value="1"/>
</dbReference>
<comment type="subcellular location">
    <subcellularLocation>
        <location evidence="1">Nucleus</location>
    </subcellularLocation>
</comment>
<dbReference type="Gene3D" id="6.10.140.1250">
    <property type="match status" value="1"/>
</dbReference>
<evidence type="ECO:0000256" key="4">
    <source>
        <dbReference type="ARBA" id="ARBA00022723"/>
    </source>
</evidence>
<comment type="similarity">
    <text evidence="2">Belongs to the TFIIE alpha subunit family.</text>
</comment>
<keyword evidence="9" id="KW-0804">Transcription</keyword>
<sequence>MEEQNVPSEVPAALKRLAKYIVRGFYGVECSLALDVLIRYPCVKEDDLLQLLKYERKQLRTVLNTLKADKLVKLRMRVETGPNGRSTRHNYYYINYKVLVDVVKYKLDHVRRKIEADERDSTTRSSFKCPSCSSTYTDLEVNQLFDTFTETFRCTYCNTEVEEDGSALPKHDARTLLAKFNEQIEPVFMLLRETEDTVLPYDLLEPQPTEIPELSESFDPKLGSSVLESCSHLEKWAHRSSSFGLTYTQNLTIDVQDSKHKKKRREKAPEKQPIWLSQSTVEGAATATNNSVGVNASEETEDLKETVTDNEIIKILLIHESKSSATTDQAPVVKSKVHGSHSDNSESEEIAKHSRGAGMKVAGSNFEQEEEQETLGPILMVAGQPRSYGEVSENPELVSLMTNEERDAYIKVGQEMFQSVFE</sequence>
<keyword evidence="5" id="KW-0863">Zinc-finger</keyword>
<evidence type="ECO:0000256" key="2">
    <source>
        <dbReference type="ARBA" id="ARBA00008947"/>
    </source>
</evidence>
<organism evidence="17 18">
    <name type="scientific">Eulacestoma nigropectus</name>
    <name type="common">wattled ploughbill</name>
    <dbReference type="NCBI Taxonomy" id="461239"/>
    <lineage>
        <taxon>Eukaryota</taxon>
        <taxon>Metazoa</taxon>
        <taxon>Chordata</taxon>
        <taxon>Craniata</taxon>
        <taxon>Vertebrata</taxon>
        <taxon>Euteleostomi</taxon>
        <taxon>Archelosauria</taxon>
        <taxon>Archosauria</taxon>
        <taxon>Dinosauria</taxon>
        <taxon>Saurischia</taxon>
        <taxon>Theropoda</taxon>
        <taxon>Coelurosauria</taxon>
        <taxon>Aves</taxon>
        <taxon>Neognathae</taxon>
        <taxon>Neoaves</taxon>
        <taxon>Telluraves</taxon>
        <taxon>Australaves</taxon>
        <taxon>Passeriformes</taxon>
        <taxon>Corvoidea</taxon>
        <taxon>Pachycephalidae</taxon>
        <taxon>Eulacestoma</taxon>
    </lineage>
</organism>
<feature type="region of interest" description="Disordered" evidence="15">
    <location>
        <begin position="326"/>
        <end position="356"/>
    </location>
</feature>
<feature type="non-terminal residue" evidence="17">
    <location>
        <position position="422"/>
    </location>
</feature>
<evidence type="ECO:0000313" key="18">
    <source>
        <dbReference type="Proteomes" id="UP000540150"/>
    </source>
</evidence>
<dbReference type="PANTHER" id="PTHR13097">
    <property type="entry name" value="TRANSCRIPTION INITIATION FACTOR IIE, ALPHA SUBUNIT"/>
    <property type="match status" value="1"/>
</dbReference>
<evidence type="ECO:0000256" key="8">
    <source>
        <dbReference type="ARBA" id="ARBA00023015"/>
    </source>
</evidence>
<comment type="subunit">
    <text evidence="12">Tetramer of two alpha and two beta chains. Interacts with TAF6/TAFII80. Interacts with ATF7IP. Interacts with SND1. Part of TBP-based Pol II pre-initiation complex (PIC), in which Pol II core assembles with general transcription factors and other specific initiation factors including GTF2E1, GTF2E2, GTF2F1, GTF2F2, TCEA1, ERCC2, ERCC3, GTF2H2, GTF2H3, GTF2H4, GTF2H5, GTF2A1, GTF2A2, GTF2B and TBP; this large multi-subunit PIC complex mediates DNA unwinding and targets Pol II core to the transcription start site where the first phosphodiester bond forms.</text>
</comment>
<dbReference type="InterPro" id="IPR039997">
    <property type="entry name" value="TFE"/>
</dbReference>
<name>A0A7K8D3A8_9CORV</name>
<evidence type="ECO:0000256" key="14">
    <source>
        <dbReference type="ARBA" id="ARBA00080958"/>
    </source>
</evidence>
<dbReference type="SUPFAM" id="SSF57783">
    <property type="entry name" value="Zinc beta-ribbon"/>
    <property type="match status" value="1"/>
</dbReference>
<keyword evidence="3" id="KW-0597">Phosphoprotein</keyword>
<feature type="compositionally biased region" description="Basic and acidic residues" evidence="15">
    <location>
        <begin position="340"/>
        <end position="352"/>
    </location>
</feature>
<keyword evidence="10" id="KW-0539">Nucleus</keyword>
<keyword evidence="6" id="KW-0862">Zinc</keyword>
<evidence type="ECO:0000256" key="13">
    <source>
        <dbReference type="ARBA" id="ARBA00073913"/>
    </source>
</evidence>
<gene>
    <name evidence="17" type="primary">Gtf2e1_1</name>
    <name evidence="17" type="ORF">EULNIG_R08436</name>
</gene>
<evidence type="ECO:0000256" key="6">
    <source>
        <dbReference type="ARBA" id="ARBA00022833"/>
    </source>
</evidence>
<accession>A0A7K8D3A8</accession>
<protein>
    <recommendedName>
        <fullName evidence="13">General transcription factor IIE subunit 1</fullName>
    </recommendedName>
    <alternativeName>
        <fullName evidence="14">Transcription initiation factor IIE subunit alpha</fullName>
    </alternativeName>
</protein>
<dbReference type="EMBL" id="VZTE01002839">
    <property type="protein sequence ID" value="NXB33209.1"/>
    <property type="molecule type" value="Genomic_DNA"/>
</dbReference>
<evidence type="ECO:0000256" key="1">
    <source>
        <dbReference type="ARBA" id="ARBA00004123"/>
    </source>
</evidence>
<dbReference type="GO" id="GO:0008270">
    <property type="term" value="F:zinc ion binding"/>
    <property type="evidence" value="ECO:0007669"/>
    <property type="project" value="UniProtKB-KW"/>
</dbReference>
<keyword evidence="7" id="KW-0007">Acetylation</keyword>
<dbReference type="InterPro" id="IPR024550">
    <property type="entry name" value="TFIIEa/SarR/Rpc3_HTH_dom"/>
</dbReference>
<evidence type="ECO:0000256" key="11">
    <source>
        <dbReference type="ARBA" id="ARBA00025581"/>
    </source>
</evidence>
<reference evidence="17 18" key="1">
    <citation type="submission" date="2019-09" db="EMBL/GenBank/DDBJ databases">
        <title>Bird 10,000 Genomes (B10K) Project - Family phase.</title>
        <authorList>
            <person name="Zhang G."/>
        </authorList>
    </citation>
    <scope>NUCLEOTIDE SEQUENCE [LARGE SCALE GENOMIC DNA]</scope>
    <source>
        <strain evidence="17">B10K-DU-029-39</strain>
        <tissue evidence="17">Heart or muscle</tissue>
    </source>
</reference>
<dbReference type="AlphaFoldDB" id="A0A7K8D3A8"/>
<dbReference type="Gene3D" id="3.30.40.10">
    <property type="entry name" value="Zinc/RING finger domain, C3HC4 (zinc finger)"/>
    <property type="match status" value="1"/>
</dbReference>
<dbReference type="SMART" id="SM00531">
    <property type="entry name" value="TFIIE"/>
    <property type="match status" value="1"/>
</dbReference>
<evidence type="ECO:0000256" key="3">
    <source>
        <dbReference type="ARBA" id="ARBA00022553"/>
    </source>
</evidence>
<dbReference type="OrthoDB" id="361102at2759"/>
<dbReference type="GO" id="GO:0006367">
    <property type="term" value="P:transcription initiation at RNA polymerase II promoter"/>
    <property type="evidence" value="ECO:0007669"/>
    <property type="project" value="InterPro"/>
</dbReference>
<dbReference type="PROSITE" id="PS51344">
    <property type="entry name" value="HTH_TFE_IIE"/>
    <property type="match status" value="1"/>
</dbReference>
<dbReference type="FunFam" id="3.30.40.10:FF:000087">
    <property type="entry name" value="General transcription factor IIE subunit 1"/>
    <property type="match status" value="1"/>
</dbReference>
<comment type="caution">
    <text evidence="17">The sequence shown here is derived from an EMBL/GenBank/DDBJ whole genome shotgun (WGS) entry which is preliminary data.</text>
</comment>
<evidence type="ECO:0000313" key="17">
    <source>
        <dbReference type="EMBL" id="NXB33209.1"/>
    </source>
</evidence>
<evidence type="ECO:0000256" key="10">
    <source>
        <dbReference type="ARBA" id="ARBA00023242"/>
    </source>
</evidence>
<dbReference type="Proteomes" id="UP000540150">
    <property type="component" value="Unassembled WGS sequence"/>
</dbReference>
<keyword evidence="18" id="KW-1185">Reference proteome</keyword>
<dbReference type="InterPro" id="IPR017919">
    <property type="entry name" value="TFIIE/TFIIEa_HTH"/>
</dbReference>
<dbReference type="InterPro" id="IPR021600">
    <property type="entry name" value="TFIIE_asu_C"/>
</dbReference>
<feature type="domain" description="HTH TFE/IIEalpha-type" evidence="16">
    <location>
        <begin position="14"/>
        <end position="104"/>
    </location>
</feature>